<evidence type="ECO:0000256" key="4">
    <source>
        <dbReference type="ARBA" id="ARBA00023015"/>
    </source>
</evidence>
<evidence type="ECO:0000256" key="3">
    <source>
        <dbReference type="ARBA" id="ARBA00022853"/>
    </source>
</evidence>
<dbReference type="GO" id="GO:0006357">
    <property type="term" value="P:regulation of transcription by RNA polymerase II"/>
    <property type="evidence" value="ECO:0007669"/>
    <property type="project" value="TreeGrafter"/>
</dbReference>
<evidence type="ECO:0000256" key="5">
    <source>
        <dbReference type="ARBA" id="ARBA00023163"/>
    </source>
</evidence>
<keyword evidence="3" id="KW-0156">Chromatin regulator</keyword>
<evidence type="ECO:0000256" key="6">
    <source>
        <dbReference type="ARBA" id="ARBA00023242"/>
    </source>
</evidence>
<feature type="compositionally biased region" description="Acidic residues" evidence="8">
    <location>
        <begin position="241"/>
        <end position="269"/>
    </location>
</feature>
<evidence type="ECO:0000256" key="1">
    <source>
        <dbReference type="ARBA" id="ARBA00004123"/>
    </source>
</evidence>
<keyword evidence="6" id="KW-0539">Nucleus</keyword>
<dbReference type="GO" id="GO:0035267">
    <property type="term" value="C:NuA4 histone acetyltransferase complex"/>
    <property type="evidence" value="ECO:0007669"/>
    <property type="project" value="TreeGrafter"/>
</dbReference>
<protein>
    <submittedName>
        <fullName evidence="9">Uncharacterized protein</fullName>
    </submittedName>
</protein>
<accession>A0A4P7N419</accession>
<name>A0A4P7N419_PYROR</name>
<comment type="function">
    <text evidence="7">Component of the NuA4 histone acetyltransferase complex which is involved in transcriptional activation of selected genes principally by acetylation of nucleosomal histone H4 and H2A. The NuA4 complex is also involved in DNA repair.</text>
</comment>
<evidence type="ECO:0000313" key="9">
    <source>
        <dbReference type="EMBL" id="QBZ57237.1"/>
    </source>
</evidence>
<feature type="compositionally biased region" description="Basic residues" evidence="8">
    <location>
        <begin position="294"/>
        <end position="318"/>
    </location>
</feature>
<evidence type="ECO:0000313" key="10">
    <source>
        <dbReference type="Proteomes" id="UP000294847"/>
    </source>
</evidence>
<organism evidence="9 10">
    <name type="scientific">Pyricularia oryzae</name>
    <name type="common">Rice blast fungus</name>
    <name type="synonym">Magnaporthe oryzae</name>
    <dbReference type="NCBI Taxonomy" id="318829"/>
    <lineage>
        <taxon>Eukaryota</taxon>
        <taxon>Fungi</taxon>
        <taxon>Dikarya</taxon>
        <taxon>Ascomycota</taxon>
        <taxon>Pezizomycotina</taxon>
        <taxon>Sordariomycetes</taxon>
        <taxon>Sordariomycetidae</taxon>
        <taxon>Magnaporthales</taxon>
        <taxon>Pyriculariaceae</taxon>
        <taxon>Pyricularia</taxon>
    </lineage>
</organism>
<dbReference type="GO" id="GO:0005634">
    <property type="term" value="C:nucleus"/>
    <property type="evidence" value="ECO:0007669"/>
    <property type="project" value="UniProtKB-SubCell"/>
</dbReference>
<keyword evidence="5" id="KW-0804">Transcription</keyword>
<evidence type="ECO:0000256" key="2">
    <source>
        <dbReference type="ARBA" id="ARBA00007117"/>
    </source>
</evidence>
<dbReference type="PANTHER" id="PTHR13581:SF5">
    <property type="entry name" value="MRG_MORF4L-BINDING PROTEIN"/>
    <property type="match status" value="1"/>
</dbReference>
<comment type="subcellular location">
    <subcellularLocation>
        <location evidence="1">Nucleus</location>
    </subcellularLocation>
</comment>
<feature type="compositionally biased region" description="Low complexity" evidence="8">
    <location>
        <begin position="28"/>
        <end position="46"/>
    </location>
</feature>
<dbReference type="Pfam" id="PF07904">
    <property type="entry name" value="Eaf7"/>
    <property type="match status" value="1"/>
</dbReference>
<feature type="region of interest" description="Disordered" evidence="8">
    <location>
        <begin position="1"/>
        <end position="49"/>
    </location>
</feature>
<evidence type="ECO:0000256" key="7">
    <source>
        <dbReference type="ARBA" id="ARBA00025178"/>
    </source>
</evidence>
<dbReference type="OMA" id="QHTRIPY"/>
<keyword evidence="4" id="KW-0805">Transcription regulation</keyword>
<dbReference type="EMBL" id="CP034205">
    <property type="protein sequence ID" value="QBZ57237.1"/>
    <property type="molecule type" value="Genomic_DNA"/>
</dbReference>
<dbReference type="InterPro" id="IPR012423">
    <property type="entry name" value="Eaf7/MRGBP"/>
</dbReference>
<sequence>MPPRKRGRSSVATTAAAAQEDDAMEVDTPQAASTPTTTTAPTTHPTVDLTSPWTDDQVASLFKGIIRYKPAGMHKHFRMIAISEHLRKHGFDPNVLKHTRIPGIWEKLGTFYNIDVIDDRENNILDDESLEKRWLEFRLPVGEYHELQDQRRYRAPGDDDTPATSPAQWDPDESPDSQPNQKAVAPAAPSTKRKRAERLSKARSSTVEDSDEEPTTPPKTARGGRGGRRRVSTRVKADNNNNEEEEAEEEEQEDEDGEDDQDGSDDDAAENSSEAEGSASEEAEATASTAKSTRGARGRGGRGGRGRGRGRGRRGRGG</sequence>
<dbReference type="Proteomes" id="UP000294847">
    <property type="component" value="Chromosome 2"/>
</dbReference>
<reference evidence="9 10" key="1">
    <citation type="journal article" date="2019" name="Mol. Biol. Evol.">
        <title>Blast fungal genomes show frequent chromosomal changes, gene gains and losses, and effector gene turnover.</title>
        <authorList>
            <person name="Gomez Luciano L.B."/>
            <person name="Jason Tsai I."/>
            <person name="Chuma I."/>
            <person name="Tosa Y."/>
            <person name="Chen Y.H."/>
            <person name="Li J.Y."/>
            <person name="Li M.Y."/>
            <person name="Jade Lu M.Y."/>
            <person name="Nakayashiki H."/>
            <person name="Li W.H."/>
        </authorList>
    </citation>
    <scope>NUCLEOTIDE SEQUENCE [LARGE SCALE GENOMIC DNA]</scope>
    <source>
        <strain evidence="9">MZ5-1-6</strain>
    </source>
</reference>
<proteinExistence type="inferred from homology"/>
<gene>
    <name evidence="9" type="ORF">PoMZ_02161</name>
</gene>
<feature type="region of interest" description="Disordered" evidence="8">
    <location>
        <begin position="149"/>
        <end position="318"/>
    </location>
</feature>
<evidence type="ECO:0000256" key="8">
    <source>
        <dbReference type="SAM" id="MobiDB-lite"/>
    </source>
</evidence>
<dbReference type="AlphaFoldDB" id="A0A4P7N419"/>
<dbReference type="GO" id="GO:0006325">
    <property type="term" value="P:chromatin organization"/>
    <property type="evidence" value="ECO:0007669"/>
    <property type="project" value="UniProtKB-KW"/>
</dbReference>
<comment type="similarity">
    <text evidence="2">Belongs to the EAF7 family.</text>
</comment>
<dbReference type="PANTHER" id="PTHR13581">
    <property type="entry name" value="MRG-BINDING PROTEIN"/>
    <property type="match status" value="1"/>
</dbReference>